<feature type="transmembrane region" description="Helical" evidence="1">
    <location>
        <begin position="20"/>
        <end position="39"/>
    </location>
</feature>
<organism evidence="2 3">
    <name type="scientific">Marasmiellus scandens</name>
    <dbReference type="NCBI Taxonomy" id="2682957"/>
    <lineage>
        <taxon>Eukaryota</taxon>
        <taxon>Fungi</taxon>
        <taxon>Dikarya</taxon>
        <taxon>Basidiomycota</taxon>
        <taxon>Agaricomycotina</taxon>
        <taxon>Agaricomycetes</taxon>
        <taxon>Agaricomycetidae</taxon>
        <taxon>Agaricales</taxon>
        <taxon>Marasmiineae</taxon>
        <taxon>Omphalotaceae</taxon>
        <taxon>Marasmiellus</taxon>
    </lineage>
</organism>
<feature type="transmembrane region" description="Helical" evidence="1">
    <location>
        <begin position="262"/>
        <end position="282"/>
    </location>
</feature>
<accession>A0ABR1J773</accession>
<gene>
    <name evidence="2" type="ORF">VKT23_011873</name>
</gene>
<feature type="transmembrane region" description="Helical" evidence="1">
    <location>
        <begin position="159"/>
        <end position="181"/>
    </location>
</feature>
<reference evidence="2 3" key="1">
    <citation type="submission" date="2024-01" db="EMBL/GenBank/DDBJ databases">
        <title>A draft genome for the cacao thread blight pathogen Marasmiellus scandens.</title>
        <authorList>
            <person name="Baruah I.K."/>
            <person name="Leung J."/>
            <person name="Bukari Y."/>
            <person name="Amoako-Attah I."/>
            <person name="Meinhardt L.W."/>
            <person name="Bailey B.A."/>
            <person name="Cohen S.P."/>
        </authorList>
    </citation>
    <scope>NUCLEOTIDE SEQUENCE [LARGE SCALE GENOMIC DNA]</scope>
    <source>
        <strain evidence="2 3">GH-19</strain>
    </source>
</reference>
<protein>
    <submittedName>
        <fullName evidence="2">Uncharacterized protein</fullName>
    </submittedName>
</protein>
<evidence type="ECO:0000256" key="1">
    <source>
        <dbReference type="SAM" id="Phobius"/>
    </source>
</evidence>
<dbReference type="Pfam" id="PF06772">
    <property type="entry name" value="LtrA"/>
    <property type="match status" value="1"/>
</dbReference>
<keyword evidence="1" id="KW-0812">Transmembrane</keyword>
<feature type="transmembrane region" description="Helical" evidence="1">
    <location>
        <begin position="117"/>
        <end position="138"/>
    </location>
</feature>
<dbReference type="PANTHER" id="PTHR42101:SF1">
    <property type="entry name" value="LOW TEMPERATURE REQUIREMENT A"/>
    <property type="match status" value="1"/>
</dbReference>
<feature type="transmembrane region" description="Helical" evidence="1">
    <location>
        <begin position="193"/>
        <end position="211"/>
    </location>
</feature>
<dbReference type="PANTHER" id="PTHR42101">
    <property type="entry name" value="CHROMOSOME 16, WHOLE GENOME SHOTGUN SEQUENCE"/>
    <property type="match status" value="1"/>
</dbReference>
<evidence type="ECO:0000313" key="2">
    <source>
        <dbReference type="EMBL" id="KAK7453192.1"/>
    </source>
</evidence>
<proteinExistence type="predicted"/>
<feature type="transmembrane region" description="Helical" evidence="1">
    <location>
        <begin position="464"/>
        <end position="484"/>
    </location>
</feature>
<keyword evidence="1" id="KW-1133">Transmembrane helix</keyword>
<evidence type="ECO:0000313" key="3">
    <source>
        <dbReference type="Proteomes" id="UP001498398"/>
    </source>
</evidence>
<dbReference type="InterPro" id="IPR010640">
    <property type="entry name" value="Low_temperature_requirement_A"/>
</dbReference>
<dbReference type="EMBL" id="JBANRG010000027">
    <property type="protein sequence ID" value="KAK7453192.1"/>
    <property type="molecule type" value="Genomic_DNA"/>
</dbReference>
<keyword evidence="1" id="KW-0472">Membrane</keyword>
<sequence>MTQLPRDGTPILEGSNVASYLSFFALVWWVWASQVAYNVRFRRADWLHRLFVFLQVFVFCGLAAFTNDFNVVNGIVNSRDELEANILEREALMDDQIATPFLEGQQFRKDRLPTLNIRGISMTMAFSRLLLLIQYTIAFYHAYTKDPSGETRLSRYSSFLVHIGSLLFSSLCYFTAFGVIGTHPDEGDQIAKLVLWYLPLLTEVAAHFISISRLCNGWVRYRAELISTRSATVFVIILGGGLDKITNGFQFIIGNVSFGWQSLGLIFCAVMIFLLLFSLYFSTSEPEEHGNMRVIISFFFMFFYLSAIIVTLQGIAAMLQAGNIGNALDIPLQFLRESKFIMELKGFGIHLNESDYIHSGIEKQLQKQGLELSVLLPEINYWIDNATMRNPPDFNLPYNALLQTDEHFIEQVLFNLHSYPDDSLLLAKLDTFYYPLPDNYTLINNQTFNDLVESIIIAHATPALWFYASGGAVLVTLGLLGIIAQWPRDKYEWGQVLSRLLMGSAIILVSGLDVHASKNIVTEDFHYEGSRIWFLATHSLVLPPYAMALLIEQVIELILLHLAGHYLKPVTEPV</sequence>
<keyword evidence="3" id="KW-1185">Reference proteome</keyword>
<name>A0ABR1J773_9AGAR</name>
<dbReference type="Proteomes" id="UP001498398">
    <property type="component" value="Unassembled WGS sequence"/>
</dbReference>
<feature type="transmembrane region" description="Helical" evidence="1">
    <location>
        <begin position="46"/>
        <end position="65"/>
    </location>
</feature>
<comment type="caution">
    <text evidence="2">The sequence shown here is derived from an EMBL/GenBank/DDBJ whole genome shotgun (WGS) entry which is preliminary data.</text>
</comment>
<feature type="transmembrane region" description="Helical" evidence="1">
    <location>
        <begin position="294"/>
        <end position="319"/>
    </location>
</feature>